<feature type="domain" description="Heterokaryon incompatibility" evidence="1">
    <location>
        <begin position="77"/>
        <end position="160"/>
    </location>
</feature>
<evidence type="ECO:0000259" key="1">
    <source>
        <dbReference type="Pfam" id="PF06985"/>
    </source>
</evidence>
<dbReference type="PANTHER" id="PTHR10622">
    <property type="entry name" value="HET DOMAIN-CONTAINING PROTEIN"/>
    <property type="match status" value="1"/>
</dbReference>
<proteinExistence type="predicted"/>
<dbReference type="EMBL" id="JBANRG010000061">
    <property type="protein sequence ID" value="KAK7441746.1"/>
    <property type="molecule type" value="Genomic_DNA"/>
</dbReference>
<dbReference type="Pfam" id="PF06985">
    <property type="entry name" value="HET"/>
    <property type="match status" value="1"/>
</dbReference>
<name>A0ABR1IX19_9AGAR</name>
<sequence length="326" mass="37583">MLVAKICSWLPSCARPIKSTLKPYSSYRWMCTEEVKTAARNTVSCLMAPADICPHRLIDTHSLQLVEFGKNAVVPPYAVLSHRWISGEEVVNHEYRHPRDKTLSKPGFQKIWTACQQARKDNLRYIWIDTCCIEQGNHDDVAQNITSMYAYYQNAQVCYPYLVDVPGRLRFFPEDSKWFGRGWTLQELLAPQTVVFFDKDWQCIGDKQTLRQDICRRTAIPSEVLSGKLPISDVSVLDRMSWALWRTTTRPQDGAYCLQGLLGVSIKPDYREDMTMSFNRLGKAVFEAHPELKERLGINDRLFRNSSDSNFYDLLKENVIGALRTL</sequence>
<dbReference type="InterPro" id="IPR010730">
    <property type="entry name" value="HET"/>
</dbReference>
<organism evidence="2 3">
    <name type="scientific">Marasmiellus scandens</name>
    <dbReference type="NCBI Taxonomy" id="2682957"/>
    <lineage>
        <taxon>Eukaryota</taxon>
        <taxon>Fungi</taxon>
        <taxon>Dikarya</taxon>
        <taxon>Basidiomycota</taxon>
        <taxon>Agaricomycotina</taxon>
        <taxon>Agaricomycetes</taxon>
        <taxon>Agaricomycetidae</taxon>
        <taxon>Agaricales</taxon>
        <taxon>Marasmiineae</taxon>
        <taxon>Omphalotaceae</taxon>
        <taxon>Marasmiellus</taxon>
    </lineage>
</organism>
<dbReference type="Proteomes" id="UP001498398">
    <property type="component" value="Unassembled WGS sequence"/>
</dbReference>
<reference evidence="2 3" key="1">
    <citation type="submission" date="2024-01" db="EMBL/GenBank/DDBJ databases">
        <title>A draft genome for the cacao thread blight pathogen Marasmiellus scandens.</title>
        <authorList>
            <person name="Baruah I.K."/>
            <person name="Leung J."/>
            <person name="Bukari Y."/>
            <person name="Amoako-Attah I."/>
            <person name="Meinhardt L.W."/>
            <person name="Bailey B.A."/>
            <person name="Cohen S.P."/>
        </authorList>
    </citation>
    <scope>NUCLEOTIDE SEQUENCE [LARGE SCALE GENOMIC DNA]</scope>
    <source>
        <strain evidence="2 3">GH-19</strain>
    </source>
</reference>
<evidence type="ECO:0000313" key="2">
    <source>
        <dbReference type="EMBL" id="KAK7441746.1"/>
    </source>
</evidence>
<accession>A0ABR1IX19</accession>
<keyword evidence="3" id="KW-1185">Reference proteome</keyword>
<gene>
    <name evidence="2" type="ORF">VKT23_016409</name>
</gene>
<comment type="caution">
    <text evidence="2">The sequence shown here is derived from an EMBL/GenBank/DDBJ whole genome shotgun (WGS) entry which is preliminary data.</text>
</comment>
<dbReference type="PANTHER" id="PTHR10622:SF10">
    <property type="entry name" value="HET DOMAIN-CONTAINING PROTEIN"/>
    <property type="match status" value="1"/>
</dbReference>
<protein>
    <recommendedName>
        <fullName evidence="1">Heterokaryon incompatibility domain-containing protein</fullName>
    </recommendedName>
</protein>
<evidence type="ECO:0000313" key="3">
    <source>
        <dbReference type="Proteomes" id="UP001498398"/>
    </source>
</evidence>